<evidence type="ECO:0000256" key="2">
    <source>
        <dbReference type="ARBA" id="ARBA00022448"/>
    </source>
</evidence>
<evidence type="ECO:0000256" key="4">
    <source>
        <dbReference type="ARBA" id="ARBA00022982"/>
    </source>
</evidence>
<comment type="subcellular location">
    <subcellularLocation>
        <location evidence="1">Membrane</location>
    </subcellularLocation>
</comment>
<dbReference type="SMART" id="SM00665">
    <property type="entry name" value="B561"/>
    <property type="match status" value="1"/>
</dbReference>
<gene>
    <name evidence="11" type="ORF">CMQ_7541</name>
</gene>
<evidence type="ECO:0000256" key="9">
    <source>
        <dbReference type="SAM" id="SignalP"/>
    </source>
</evidence>
<evidence type="ECO:0000259" key="10">
    <source>
        <dbReference type="PROSITE" id="PS50939"/>
    </source>
</evidence>
<name>F0XNN9_GROCL</name>
<evidence type="ECO:0000313" key="12">
    <source>
        <dbReference type="Proteomes" id="UP000007796"/>
    </source>
</evidence>
<dbReference type="eggNOG" id="ENOG502SPC9">
    <property type="taxonomic scope" value="Eukaryota"/>
</dbReference>
<keyword evidence="2" id="KW-0813">Transport</keyword>
<dbReference type="GO" id="GO:0016020">
    <property type="term" value="C:membrane"/>
    <property type="evidence" value="ECO:0007669"/>
    <property type="project" value="UniProtKB-SubCell"/>
</dbReference>
<feature type="transmembrane region" description="Helical" evidence="8">
    <location>
        <begin position="116"/>
        <end position="143"/>
    </location>
</feature>
<dbReference type="PANTHER" id="PTHR47797:SF1">
    <property type="entry name" value="CYTOCHROME B561 DOMAIN-CONTAINING PROTEIN-RELATED"/>
    <property type="match status" value="1"/>
</dbReference>
<evidence type="ECO:0000313" key="11">
    <source>
        <dbReference type="EMBL" id="EFX00539.1"/>
    </source>
</evidence>
<dbReference type="RefSeq" id="XP_014170021.1">
    <property type="nucleotide sequence ID" value="XM_014314546.1"/>
</dbReference>
<proteinExistence type="predicted"/>
<evidence type="ECO:0000256" key="6">
    <source>
        <dbReference type="ARBA" id="ARBA00023136"/>
    </source>
</evidence>
<evidence type="ECO:0000256" key="3">
    <source>
        <dbReference type="ARBA" id="ARBA00022692"/>
    </source>
</evidence>
<keyword evidence="4" id="KW-0249">Electron transport</keyword>
<dbReference type="PANTHER" id="PTHR47797">
    <property type="entry name" value="DEHYDROGENASE, PUTATIVE (AFU_ORTHOLOGUE AFUA_8G05805)-RELATED"/>
    <property type="match status" value="1"/>
</dbReference>
<dbReference type="InParanoid" id="F0XNN9"/>
<keyword evidence="6 8" id="KW-0472">Membrane</keyword>
<evidence type="ECO:0000256" key="1">
    <source>
        <dbReference type="ARBA" id="ARBA00004370"/>
    </source>
</evidence>
<evidence type="ECO:0000256" key="5">
    <source>
        <dbReference type="ARBA" id="ARBA00022989"/>
    </source>
</evidence>
<feature type="domain" description="Cytochrome b561" evidence="10">
    <location>
        <begin position="49"/>
        <end position="255"/>
    </location>
</feature>
<dbReference type="CDD" id="cd08760">
    <property type="entry name" value="Cyt_b561_FRRS1_like"/>
    <property type="match status" value="1"/>
</dbReference>
<organism evidence="12">
    <name type="scientific">Grosmannia clavigera (strain kw1407 / UAMH 11150)</name>
    <name type="common">Blue stain fungus</name>
    <name type="synonym">Graphiocladiella clavigera</name>
    <dbReference type="NCBI Taxonomy" id="655863"/>
    <lineage>
        <taxon>Eukaryota</taxon>
        <taxon>Fungi</taxon>
        <taxon>Dikarya</taxon>
        <taxon>Ascomycota</taxon>
        <taxon>Pezizomycotina</taxon>
        <taxon>Sordariomycetes</taxon>
        <taxon>Sordariomycetidae</taxon>
        <taxon>Ophiostomatales</taxon>
        <taxon>Ophiostomataceae</taxon>
        <taxon>Leptographium</taxon>
    </lineage>
</organism>
<sequence>MAQLSGLSMLVRATAIVIGATAVAAADVDGSPDTLAKRYYGPFGSGSYPSSSGGDSSGNGDSDSFFGSSNGFPGISGSTLEKAIHYRTVHGILASLAIVVLMPVGAILMRIIPGRFAIWIHAIAQVLAYLLFVAGAALGLYLVNTVRFPFSGGSLLSLSSTNAHPIMGIVTLVLLFFQPILGFVHHARFKKLGRRTVWSYLHLWNGRIGISLGIVTGGLGLRLAHASRSAKTAYIIVAAIVWFFWFVVAVLSEFRRGRRSRRGGPTAGVTVSPRPSSRRRDRRVSRDGYYGHSSDGSPVMSAVEPSHSSRIHRHHSPKASESRSRGSSARRYV</sequence>
<feature type="transmembrane region" description="Helical" evidence="8">
    <location>
        <begin position="204"/>
        <end position="221"/>
    </location>
</feature>
<reference evidence="11 12" key="1">
    <citation type="journal article" date="2011" name="Proc. Natl. Acad. Sci. U.S.A.">
        <title>Genome and transcriptome analyses of the mountain pine beetle-fungal symbiont Grosmannia clavigera, a lodgepole pine pathogen.</title>
        <authorList>
            <person name="DiGuistini S."/>
            <person name="Wang Y."/>
            <person name="Liao N.Y."/>
            <person name="Taylor G."/>
            <person name="Tanguay P."/>
            <person name="Feau N."/>
            <person name="Henrissat B."/>
            <person name="Chan S.K."/>
            <person name="Hesse-Orce U."/>
            <person name="Alamouti S.M."/>
            <person name="Tsui C.K.M."/>
            <person name="Docking R.T."/>
            <person name="Levasseur A."/>
            <person name="Haridas S."/>
            <person name="Robertson G."/>
            <person name="Birol I."/>
            <person name="Holt R.A."/>
            <person name="Marra M.A."/>
            <person name="Hamelin R.C."/>
            <person name="Hirst M."/>
            <person name="Jones S.J.M."/>
            <person name="Bohlmann J."/>
            <person name="Breuil C."/>
        </authorList>
    </citation>
    <scope>NUCLEOTIDE SEQUENCE [LARGE SCALE GENOMIC DNA]</scope>
    <source>
        <strain evidence="12">kw1407 / UAMH 11150</strain>
    </source>
</reference>
<dbReference type="AlphaFoldDB" id="F0XNN9"/>
<feature type="region of interest" description="Disordered" evidence="7">
    <location>
        <begin position="259"/>
        <end position="333"/>
    </location>
</feature>
<dbReference type="Gene3D" id="1.20.120.1770">
    <property type="match status" value="1"/>
</dbReference>
<dbReference type="EMBL" id="GL629801">
    <property type="protein sequence ID" value="EFX00539.1"/>
    <property type="molecule type" value="Genomic_DNA"/>
</dbReference>
<evidence type="ECO:0000256" key="7">
    <source>
        <dbReference type="SAM" id="MobiDB-lite"/>
    </source>
</evidence>
<feature type="chain" id="PRO_5003260252" evidence="9">
    <location>
        <begin position="26"/>
        <end position="333"/>
    </location>
</feature>
<dbReference type="PROSITE" id="PS50939">
    <property type="entry name" value="CYTOCHROME_B561"/>
    <property type="match status" value="1"/>
</dbReference>
<accession>F0XNN9</accession>
<feature type="transmembrane region" description="Helical" evidence="8">
    <location>
        <begin position="163"/>
        <end position="184"/>
    </location>
</feature>
<feature type="transmembrane region" description="Helical" evidence="8">
    <location>
        <begin position="233"/>
        <end position="252"/>
    </location>
</feature>
<dbReference type="GeneID" id="25981097"/>
<keyword evidence="9" id="KW-0732">Signal</keyword>
<feature type="transmembrane region" description="Helical" evidence="8">
    <location>
        <begin position="89"/>
        <end position="109"/>
    </location>
</feature>
<feature type="signal peptide" evidence="9">
    <location>
        <begin position="1"/>
        <end position="25"/>
    </location>
</feature>
<keyword evidence="12" id="KW-1185">Reference proteome</keyword>
<dbReference type="InterPro" id="IPR006593">
    <property type="entry name" value="Cyt_b561/ferric_Rdtase_TM"/>
</dbReference>
<dbReference type="OrthoDB" id="19261at2759"/>
<evidence type="ECO:0000256" key="8">
    <source>
        <dbReference type="SAM" id="Phobius"/>
    </source>
</evidence>
<dbReference type="STRING" id="655863.F0XNN9"/>
<dbReference type="HOGENOM" id="CLU_065428_1_0_1"/>
<keyword evidence="3 8" id="KW-0812">Transmembrane</keyword>
<keyword evidence="5 8" id="KW-1133">Transmembrane helix</keyword>
<dbReference type="Proteomes" id="UP000007796">
    <property type="component" value="Unassembled WGS sequence"/>
</dbReference>
<protein>
    <submittedName>
        <fullName evidence="11">Integral membrane protein</fullName>
    </submittedName>
</protein>